<feature type="region of interest" description="Disordered" evidence="1">
    <location>
        <begin position="43"/>
        <end position="65"/>
    </location>
</feature>
<proteinExistence type="predicted"/>
<sequence length="134" mass="14165">MGKMCGNAEKRSKRMNCLCRGKSFISSSAGAMALPELPKKTSVVGHRSAGGLNPSTDRCHPLPSRASSCSASCRTISIAVSWTNISRILTGEGDEHKVKGKVTANIIYRGKALMRNVSGHPDSLLLSFSASLSS</sequence>
<keyword evidence="3" id="KW-1185">Reference proteome</keyword>
<reference evidence="2" key="1">
    <citation type="submission" date="2022-05" db="EMBL/GenBank/DDBJ databases">
        <title>The Musa troglodytarum L. genome provides insights into the mechanism of non-climacteric behaviour and enrichment of carotenoids.</title>
        <authorList>
            <person name="Wang J."/>
        </authorList>
    </citation>
    <scope>NUCLEOTIDE SEQUENCE</scope>
    <source>
        <tissue evidence="2">Leaf</tissue>
    </source>
</reference>
<gene>
    <name evidence="2" type="ORF">MUK42_28618</name>
</gene>
<evidence type="ECO:0000313" key="3">
    <source>
        <dbReference type="Proteomes" id="UP001055439"/>
    </source>
</evidence>
<name>A0A9E7K0F8_9LILI</name>
<evidence type="ECO:0000256" key="1">
    <source>
        <dbReference type="SAM" id="MobiDB-lite"/>
    </source>
</evidence>
<protein>
    <submittedName>
        <fullName evidence="2">Uncharacterized protein</fullName>
    </submittedName>
</protein>
<organism evidence="2 3">
    <name type="scientific">Musa troglodytarum</name>
    <name type="common">fe'i banana</name>
    <dbReference type="NCBI Taxonomy" id="320322"/>
    <lineage>
        <taxon>Eukaryota</taxon>
        <taxon>Viridiplantae</taxon>
        <taxon>Streptophyta</taxon>
        <taxon>Embryophyta</taxon>
        <taxon>Tracheophyta</taxon>
        <taxon>Spermatophyta</taxon>
        <taxon>Magnoliopsida</taxon>
        <taxon>Liliopsida</taxon>
        <taxon>Zingiberales</taxon>
        <taxon>Musaceae</taxon>
        <taxon>Musa</taxon>
    </lineage>
</organism>
<dbReference type="Proteomes" id="UP001055439">
    <property type="component" value="Chromosome 4"/>
</dbReference>
<accession>A0A9E7K0F8</accession>
<dbReference type="EMBL" id="CP097506">
    <property type="protein sequence ID" value="URD98984.1"/>
    <property type="molecule type" value="Genomic_DNA"/>
</dbReference>
<evidence type="ECO:0000313" key="2">
    <source>
        <dbReference type="EMBL" id="URD98984.1"/>
    </source>
</evidence>
<dbReference type="AlphaFoldDB" id="A0A9E7K0F8"/>